<reference evidence="4" key="1">
    <citation type="submission" date="2020-08" db="EMBL/GenBank/DDBJ databases">
        <title>Genomic Encyclopedia of Type Strains, Phase IV (KMG-V): Genome sequencing to study the core and pangenomes of soil and plant-associated prokaryotes.</title>
        <authorList>
            <person name="Whitman W."/>
        </authorList>
    </citation>
    <scope>NUCLEOTIDE SEQUENCE [LARGE SCALE GENOMIC DNA]</scope>
    <source>
        <strain evidence="4">M8UP27</strain>
    </source>
</reference>
<dbReference type="SUPFAM" id="SSF47240">
    <property type="entry name" value="Ferritin-like"/>
    <property type="match status" value="1"/>
</dbReference>
<dbReference type="PANTHER" id="PTHR42932:SF1">
    <property type="entry name" value="GENERAL STRESS PROTEIN 20U"/>
    <property type="match status" value="1"/>
</dbReference>
<evidence type="ECO:0000313" key="5">
    <source>
        <dbReference type="Proteomes" id="UP000568106"/>
    </source>
</evidence>
<sequence>MAVVIKKASSSAAKVAPHWHAQAKEIQKYGSVVEDMPHPLSAKVRADMVAQLNQLLADSITLRDMYKKHHWQVAGPTFYQLHLLFDKHFDEQIEMVDTIGERIQLLGGVTIAMGSDVAEITRIQPPPRGREEVPVQISRLLDAHKIIIQSCLDISEAADKAGDQGTNDLVVSDILRPNELQSWFIGQHLVEMPLVLEK</sequence>
<evidence type="ECO:0000256" key="2">
    <source>
        <dbReference type="RuleBase" id="RU003875"/>
    </source>
</evidence>
<proteinExistence type="inferred from homology"/>
<dbReference type="EMBL" id="JACHDY010000001">
    <property type="protein sequence ID" value="MBB5315513.1"/>
    <property type="molecule type" value="Genomic_DNA"/>
</dbReference>
<dbReference type="GO" id="GO:0008199">
    <property type="term" value="F:ferric iron binding"/>
    <property type="evidence" value="ECO:0007669"/>
    <property type="project" value="InterPro"/>
</dbReference>
<accession>A0A7W8IE49</accession>
<gene>
    <name evidence="4" type="ORF">HDF09_000163</name>
</gene>
<evidence type="ECO:0000256" key="1">
    <source>
        <dbReference type="ARBA" id="ARBA00009497"/>
    </source>
</evidence>
<comment type="caution">
    <text evidence="4">The sequence shown here is derived from an EMBL/GenBank/DDBJ whole genome shotgun (WGS) entry which is preliminary data.</text>
</comment>
<dbReference type="GO" id="GO:0016722">
    <property type="term" value="F:oxidoreductase activity, acting on metal ions"/>
    <property type="evidence" value="ECO:0007669"/>
    <property type="project" value="InterPro"/>
</dbReference>
<dbReference type="AlphaFoldDB" id="A0A7W8IE49"/>
<dbReference type="Pfam" id="PF00210">
    <property type="entry name" value="Ferritin"/>
    <property type="match status" value="1"/>
</dbReference>
<protein>
    <submittedName>
        <fullName evidence="4">Starvation-inducible DNA-binding protein</fullName>
    </submittedName>
</protein>
<keyword evidence="4" id="KW-0238">DNA-binding</keyword>
<dbReference type="PANTHER" id="PTHR42932">
    <property type="entry name" value="GENERAL STRESS PROTEIN 20U"/>
    <property type="match status" value="1"/>
</dbReference>
<dbReference type="CDD" id="cd01043">
    <property type="entry name" value="DPS"/>
    <property type="match status" value="1"/>
</dbReference>
<feature type="domain" description="Ferritin/DPS" evidence="3">
    <location>
        <begin position="50"/>
        <end position="194"/>
    </location>
</feature>
<dbReference type="Proteomes" id="UP000568106">
    <property type="component" value="Unassembled WGS sequence"/>
</dbReference>
<dbReference type="InterPro" id="IPR009078">
    <property type="entry name" value="Ferritin-like_SF"/>
</dbReference>
<organism evidence="4 5">
    <name type="scientific">Tunturiibacter empetritectus</name>
    <dbReference type="NCBI Taxonomy" id="3069691"/>
    <lineage>
        <taxon>Bacteria</taxon>
        <taxon>Pseudomonadati</taxon>
        <taxon>Acidobacteriota</taxon>
        <taxon>Terriglobia</taxon>
        <taxon>Terriglobales</taxon>
        <taxon>Acidobacteriaceae</taxon>
        <taxon>Tunturiibacter</taxon>
    </lineage>
</organism>
<name>A0A7W8IE49_9BACT</name>
<evidence type="ECO:0000313" key="4">
    <source>
        <dbReference type="EMBL" id="MBB5315513.1"/>
    </source>
</evidence>
<evidence type="ECO:0000259" key="3">
    <source>
        <dbReference type="Pfam" id="PF00210"/>
    </source>
</evidence>
<dbReference type="PRINTS" id="PR01346">
    <property type="entry name" value="HELNAPAPROT"/>
</dbReference>
<dbReference type="Gene3D" id="1.20.1260.10">
    <property type="match status" value="1"/>
</dbReference>
<dbReference type="GO" id="GO:0003677">
    <property type="term" value="F:DNA binding"/>
    <property type="evidence" value="ECO:0007669"/>
    <property type="project" value="UniProtKB-KW"/>
</dbReference>
<dbReference type="InterPro" id="IPR008331">
    <property type="entry name" value="Ferritin_DPS_dom"/>
</dbReference>
<dbReference type="InterPro" id="IPR023188">
    <property type="entry name" value="DPS_DNA-bd_CS"/>
</dbReference>
<dbReference type="InterPro" id="IPR002177">
    <property type="entry name" value="DPS_DNA-bd"/>
</dbReference>
<comment type="similarity">
    <text evidence="1 2">Belongs to the Dps family.</text>
</comment>
<dbReference type="PROSITE" id="PS00818">
    <property type="entry name" value="DPS_1"/>
    <property type="match status" value="1"/>
</dbReference>
<dbReference type="InterPro" id="IPR012347">
    <property type="entry name" value="Ferritin-like"/>
</dbReference>
<keyword evidence="5" id="KW-1185">Reference proteome</keyword>